<evidence type="ECO:0000256" key="1">
    <source>
        <dbReference type="ARBA" id="ARBA00008805"/>
    </source>
</evidence>
<evidence type="ECO:0000313" key="10">
    <source>
        <dbReference type="Proteomes" id="UP001281003"/>
    </source>
</evidence>
<sequence length="449" mass="49332">MSDGEPPVPDTRVLAVASHVVSGYVGNKIAVFSMQSLGCDVAALNTVQFSNHTGYRQFTGTRVSASEIRDLYKGLKQSYLDDFDMMLSGYVPGAPALEAVGEIAKELKERVKSRGRPGDFFWVLDPVMGDNGSLYVAQDVVPVYKGLVGWADLILPNQFEAELLSEVKIVDMPSLTRAISVLHSRYAIPHIIITSVSLPDSTPSSTAPNSSAPTPPPQEEGEGQSQPPRTKTLSVVGSSMTSTRQPRAFQISFPAIDCYFSGTGDMFSALMLVRMREAVYNTEGDLTGRESWLSDDSVDALDLPLAKAAEKVLGSMHEVLTKTAEGMKGRVERGRRFVEEEERWRAQRQNGNGDVNGNGDGHVDKKPKLESEQTTTNGRANGNGNGTSDAEEKEKEKTGQEERIKEEEAEGKKRLHLMKSKAAELRLVRHLDSLRRPKVEFRARRIECS</sequence>
<keyword evidence="6" id="KW-0067">ATP-binding</keyword>
<dbReference type="GO" id="GO:0005829">
    <property type="term" value="C:cytosol"/>
    <property type="evidence" value="ECO:0007669"/>
    <property type="project" value="TreeGrafter"/>
</dbReference>
<feature type="compositionally biased region" description="Polar residues" evidence="7">
    <location>
        <begin position="229"/>
        <end position="241"/>
    </location>
</feature>
<dbReference type="InterPro" id="IPR004625">
    <property type="entry name" value="PyrdxlKinase"/>
</dbReference>
<feature type="region of interest" description="Disordered" evidence="7">
    <location>
        <begin position="331"/>
        <end position="417"/>
    </location>
</feature>
<dbReference type="SUPFAM" id="SSF53613">
    <property type="entry name" value="Ribokinase-like"/>
    <property type="match status" value="1"/>
</dbReference>
<reference evidence="9" key="1">
    <citation type="journal article" date="2023" name="Mol. Phylogenet. Evol.">
        <title>Genome-scale phylogeny and comparative genomics of the fungal order Sordariales.</title>
        <authorList>
            <person name="Hensen N."/>
            <person name="Bonometti L."/>
            <person name="Westerberg I."/>
            <person name="Brannstrom I.O."/>
            <person name="Guillou S."/>
            <person name="Cros-Aarteil S."/>
            <person name="Calhoun S."/>
            <person name="Haridas S."/>
            <person name="Kuo A."/>
            <person name="Mondo S."/>
            <person name="Pangilinan J."/>
            <person name="Riley R."/>
            <person name="LaButti K."/>
            <person name="Andreopoulos B."/>
            <person name="Lipzen A."/>
            <person name="Chen C."/>
            <person name="Yan M."/>
            <person name="Daum C."/>
            <person name="Ng V."/>
            <person name="Clum A."/>
            <person name="Steindorff A."/>
            <person name="Ohm R.A."/>
            <person name="Martin F."/>
            <person name="Silar P."/>
            <person name="Natvig D.O."/>
            <person name="Lalanne C."/>
            <person name="Gautier V."/>
            <person name="Ament-Velasquez S.L."/>
            <person name="Kruys A."/>
            <person name="Hutchinson M.I."/>
            <person name="Powell A.J."/>
            <person name="Barry K."/>
            <person name="Miller A.N."/>
            <person name="Grigoriev I.V."/>
            <person name="Debuchy R."/>
            <person name="Gladieux P."/>
            <person name="Hiltunen Thoren M."/>
            <person name="Johannesson H."/>
        </authorList>
    </citation>
    <scope>NUCLEOTIDE SEQUENCE</scope>
    <source>
        <strain evidence="9">FGSC 1904</strain>
    </source>
</reference>
<feature type="compositionally biased region" description="Basic and acidic residues" evidence="7">
    <location>
        <begin position="361"/>
        <end position="371"/>
    </location>
</feature>
<dbReference type="EC" id="2.7.1.35" evidence="2"/>
<name>A0AAE0U9N3_SORBR</name>
<gene>
    <name evidence="9" type="ORF">B0T20DRAFT_382675</name>
</gene>
<dbReference type="Proteomes" id="UP001281003">
    <property type="component" value="Unassembled WGS sequence"/>
</dbReference>
<feature type="compositionally biased region" description="Low complexity" evidence="7">
    <location>
        <begin position="199"/>
        <end position="212"/>
    </location>
</feature>
<dbReference type="GO" id="GO:0009443">
    <property type="term" value="P:pyridoxal 5'-phosphate salvage"/>
    <property type="evidence" value="ECO:0007669"/>
    <property type="project" value="InterPro"/>
</dbReference>
<protein>
    <recommendedName>
        <fullName evidence="2">pyridoxal kinase</fullName>
        <ecNumber evidence="2">2.7.1.35</ecNumber>
    </recommendedName>
</protein>
<organism evidence="9 10">
    <name type="scientific">Sordaria brevicollis</name>
    <dbReference type="NCBI Taxonomy" id="83679"/>
    <lineage>
        <taxon>Eukaryota</taxon>
        <taxon>Fungi</taxon>
        <taxon>Dikarya</taxon>
        <taxon>Ascomycota</taxon>
        <taxon>Pezizomycotina</taxon>
        <taxon>Sordariomycetes</taxon>
        <taxon>Sordariomycetidae</taxon>
        <taxon>Sordariales</taxon>
        <taxon>Sordariaceae</taxon>
        <taxon>Sordaria</taxon>
    </lineage>
</organism>
<accession>A0AAE0U9N3</accession>
<keyword evidence="10" id="KW-1185">Reference proteome</keyword>
<evidence type="ECO:0000313" key="9">
    <source>
        <dbReference type="EMBL" id="KAK3395947.1"/>
    </source>
</evidence>
<keyword evidence="5" id="KW-0418">Kinase</keyword>
<feature type="compositionally biased region" description="Basic and acidic residues" evidence="7">
    <location>
        <begin position="390"/>
        <end position="412"/>
    </location>
</feature>
<dbReference type="InterPro" id="IPR029056">
    <property type="entry name" value="Ribokinase-like"/>
</dbReference>
<dbReference type="GO" id="GO:0005524">
    <property type="term" value="F:ATP binding"/>
    <property type="evidence" value="ECO:0007669"/>
    <property type="project" value="UniProtKB-KW"/>
</dbReference>
<evidence type="ECO:0000256" key="4">
    <source>
        <dbReference type="ARBA" id="ARBA00022741"/>
    </source>
</evidence>
<dbReference type="GO" id="GO:0008478">
    <property type="term" value="F:pyridoxal kinase activity"/>
    <property type="evidence" value="ECO:0007669"/>
    <property type="project" value="UniProtKB-EC"/>
</dbReference>
<feature type="compositionally biased region" description="Basic and acidic residues" evidence="7">
    <location>
        <begin position="331"/>
        <end position="345"/>
    </location>
</feature>
<keyword evidence="3" id="KW-0808">Transferase</keyword>
<feature type="region of interest" description="Disordered" evidence="7">
    <location>
        <begin position="199"/>
        <end position="241"/>
    </location>
</feature>
<dbReference type="Pfam" id="PF08543">
    <property type="entry name" value="Phos_pyr_kin"/>
    <property type="match status" value="1"/>
</dbReference>
<proteinExistence type="inferred from homology"/>
<dbReference type="InterPro" id="IPR013749">
    <property type="entry name" value="PM/HMP-P_kinase-1"/>
</dbReference>
<dbReference type="PANTHER" id="PTHR10534:SF2">
    <property type="entry name" value="PYRIDOXAL KINASE"/>
    <property type="match status" value="1"/>
</dbReference>
<comment type="similarity">
    <text evidence="1">Belongs to the pyridoxine kinase family.</text>
</comment>
<feature type="domain" description="Pyridoxamine kinase/Phosphomethylpyrimidine kinase" evidence="8">
    <location>
        <begin position="119"/>
        <end position="199"/>
    </location>
</feature>
<evidence type="ECO:0000256" key="2">
    <source>
        <dbReference type="ARBA" id="ARBA00012104"/>
    </source>
</evidence>
<evidence type="ECO:0000256" key="6">
    <source>
        <dbReference type="ARBA" id="ARBA00022840"/>
    </source>
</evidence>
<dbReference type="CDD" id="cd01173">
    <property type="entry name" value="pyridoxal_pyridoxamine_kinase"/>
    <property type="match status" value="1"/>
</dbReference>
<dbReference type="NCBIfam" id="TIGR00687">
    <property type="entry name" value="pyridox_kin"/>
    <property type="match status" value="1"/>
</dbReference>
<evidence type="ECO:0000256" key="3">
    <source>
        <dbReference type="ARBA" id="ARBA00022679"/>
    </source>
</evidence>
<evidence type="ECO:0000259" key="8">
    <source>
        <dbReference type="Pfam" id="PF08543"/>
    </source>
</evidence>
<keyword evidence="4" id="KW-0547">Nucleotide-binding</keyword>
<evidence type="ECO:0000256" key="7">
    <source>
        <dbReference type="SAM" id="MobiDB-lite"/>
    </source>
</evidence>
<dbReference type="Gene3D" id="3.40.1190.20">
    <property type="match status" value="1"/>
</dbReference>
<reference evidence="9" key="2">
    <citation type="submission" date="2023-07" db="EMBL/GenBank/DDBJ databases">
        <authorList>
            <consortium name="Lawrence Berkeley National Laboratory"/>
            <person name="Haridas S."/>
            <person name="Hensen N."/>
            <person name="Bonometti L."/>
            <person name="Westerberg I."/>
            <person name="Brannstrom I.O."/>
            <person name="Guillou S."/>
            <person name="Cros-Aarteil S."/>
            <person name="Calhoun S."/>
            <person name="Kuo A."/>
            <person name="Mondo S."/>
            <person name="Pangilinan J."/>
            <person name="Riley R."/>
            <person name="LaButti K."/>
            <person name="Andreopoulos B."/>
            <person name="Lipzen A."/>
            <person name="Chen C."/>
            <person name="Yanf M."/>
            <person name="Daum C."/>
            <person name="Ng V."/>
            <person name="Clum A."/>
            <person name="Steindorff A."/>
            <person name="Ohm R."/>
            <person name="Martin F."/>
            <person name="Silar P."/>
            <person name="Natvig D."/>
            <person name="Lalanne C."/>
            <person name="Gautier V."/>
            <person name="Ament-velasquez S.L."/>
            <person name="Kruys A."/>
            <person name="Hutchinson M.I."/>
            <person name="Powell A.J."/>
            <person name="Barry K."/>
            <person name="Miller A.N."/>
            <person name="Grigoriev I.V."/>
            <person name="Debuchy R."/>
            <person name="Gladieux P."/>
            <person name="Thoren M.H."/>
            <person name="Johannesson H."/>
        </authorList>
    </citation>
    <scope>NUCLEOTIDE SEQUENCE</scope>
    <source>
        <strain evidence="9">FGSC 1904</strain>
    </source>
</reference>
<evidence type="ECO:0000256" key="5">
    <source>
        <dbReference type="ARBA" id="ARBA00022777"/>
    </source>
</evidence>
<dbReference type="AlphaFoldDB" id="A0AAE0U9N3"/>
<comment type="caution">
    <text evidence="9">The sequence shown here is derived from an EMBL/GenBank/DDBJ whole genome shotgun (WGS) entry which is preliminary data.</text>
</comment>
<dbReference type="PANTHER" id="PTHR10534">
    <property type="entry name" value="PYRIDOXAL KINASE"/>
    <property type="match status" value="1"/>
</dbReference>
<dbReference type="EMBL" id="JAUTDP010000010">
    <property type="protein sequence ID" value="KAK3395947.1"/>
    <property type="molecule type" value="Genomic_DNA"/>
</dbReference>